<organism evidence="1 2">
    <name type="scientific">Lacipirellula limnantheis</name>
    <dbReference type="NCBI Taxonomy" id="2528024"/>
    <lineage>
        <taxon>Bacteria</taxon>
        <taxon>Pseudomonadati</taxon>
        <taxon>Planctomycetota</taxon>
        <taxon>Planctomycetia</taxon>
        <taxon>Pirellulales</taxon>
        <taxon>Lacipirellulaceae</taxon>
        <taxon>Lacipirellula</taxon>
    </lineage>
</organism>
<sequence length="508" mass="55745">MRHVTGGVVPAHTPAALLEGNRGMTRSAWGFLPRCASTLLAIAIQSNASAQSMEQALTALPPIGGESVLAFVETTPLVAAEPLAAAEPATAQPAEAEPLSQGIRLDEGLIPIANYIQFGDCPVCPPGAAAAAKPKYPTIVVSGAAQIDGIWFDQDAANQAVVGDARDVAGFRRARLGANGFLAENVRYRMEYDFAFPGRPNFTDVWVDVFDLPTVGHFKVGQWKQPFSMEPATSFRELMFMERSLAFALVPFRQVGAGFFDTAFDEQATWAWSGYRFPTDQYGNVAGDNGYGMSTRETMLLYNDEYDNVVHLGGNYTYNEPAGNTLRIRSTPEVGFTQLDANNLTDFPIPFFVNTGFLPTDSYQVVGGELAAGFGSLVFQSEYMYAMLDRPGNTQLNFPAGYAQLGYVLTGERRKYDKKTAAFTRVIPDVNFGKGNWGAFEIAGRYSALDCNDQDVQGGRLQDLTCGLNWYLNRYTRFEFNYIHPMLDRPLGNDTHADIFGTRAQFDF</sequence>
<evidence type="ECO:0000313" key="1">
    <source>
        <dbReference type="EMBL" id="QDT75982.1"/>
    </source>
</evidence>
<dbReference type="KEGG" id="llh:I41_52270"/>
<dbReference type="AlphaFoldDB" id="A0A517U5S4"/>
<reference evidence="1 2" key="1">
    <citation type="submission" date="2019-02" db="EMBL/GenBank/DDBJ databases">
        <title>Deep-cultivation of Planctomycetes and their phenomic and genomic characterization uncovers novel biology.</title>
        <authorList>
            <person name="Wiegand S."/>
            <person name="Jogler M."/>
            <person name="Boedeker C."/>
            <person name="Pinto D."/>
            <person name="Vollmers J."/>
            <person name="Rivas-Marin E."/>
            <person name="Kohn T."/>
            <person name="Peeters S.H."/>
            <person name="Heuer A."/>
            <person name="Rast P."/>
            <person name="Oberbeckmann S."/>
            <person name="Bunk B."/>
            <person name="Jeske O."/>
            <person name="Meyerdierks A."/>
            <person name="Storesund J.E."/>
            <person name="Kallscheuer N."/>
            <person name="Luecker S."/>
            <person name="Lage O.M."/>
            <person name="Pohl T."/>
            <person name="Merkel B.J."/>
            <person name="Hornburger P."/>
            <person name="Mueller R.-W."/>
            <person name="Bruemmer F."/>
            <person name="Labrenz M."/>
            <person name="Spormann A.M."/>
            <person name="Op den Camp H."/>
            <person name="Overmann J."/>
            <person name="Amann R."/>
            <person name="Jetten M.S.M."/>
            <person name="Mascher T."/>
            <person name="Medema M.H."/>
            <person name="Devos D.P."/>
            <person name="Kaster A.-K."/>
            <person name="Ovreas L."/>
            <person name="Rohde M."/>
            <person name="Galperin M.Y."/>
            <person name="Jogler C."/>
        </authorList>
    </citation>
    <scope>NUCLEOTIDE SEQUENCE [LARGE SCALE GENOMIC DNA]</scope>
    <source>
        <strain evidence="1 2">I41</strain>
    </source>
</reference>
<dbReference type="Gene3D" id="2.40.160.10">
    <property type="entry name" value="Porin"/>
    <property type="match status" value="1"/>
</dbReference>
<keyword evidence="2" id="KW-1185">Reference proteome</keyword>
<proteinExistence type="predicted"/>
<dbReference type="InterPro" id="IPR023614">
    <property type="entry name" value="Porin_dom_sf"/>
</dbReference>
<dbReference type="Proteomes" id="UP000317909">
    <property type="component" value="Chromosome"/>
</dbReference>
<dbReference type="InterPro" id="IPR010870">
    <property type="entry name" value="Porin_O/P"/>
</dbReference>
<dbReference type="EMBL" id="CP036339">
    <property type="protein sequence ID" value="QDT75982.1"/>
    <property type="molecule type" value="Genomic_DNA"/>
</dbReference>
<evidence type="ECO:0000313" key="2">
    <source>
        <dbReference type="Proteomes" id="UP000317909"/>
    </source>
</evidence>
<dbReference type="Pfam" id="PF07396">
    <property type="entry name" value="Porin_O_P"/>
    <property type="match status" value="1"/>
</dbReference>
<gene>
    <name evidence="1" type="primary">oprP_2</name>
    <name evidence="1" type="ORF">I41_52270</name>
</gene>
<protein>
    <submittedName>
        <fullName evidence="1">Porin P</fullName>
    </submittedName>
</protein>
<accession>A0A517U5S4</accession>
<name>A0A517U5S4_9BACT</name>